<evidence type="ECO:0000313" key="10">
    <source>
        <dbReference type="Proteomes" id="UP000295510"/>
    </source>
</evidence>
<dbReference type="PANTHER" id="PTHR23426:SF65">
    <property type="entry name" value="FERREDOXIN-2, MITOCHONDRIAL"/>
    <property type="match status" value="1"/>
</dbReference>
<evidence type="ECO:0000256" key="2">
    <source>
        <dbReference type="ARBA" id="ARBA00022714"/>
    </source>
</evidence>
<proteinExistence type="inferred from homology"/>
<evidence type="ECO:0000256" key="3">
    <source>
        <dbReference type="ARBA" id="ARBA00022723"/>
    </source>
</evidence>
<dbReference type="Pfam" id="PF00111">
    <property type="entry name" value="Fer2"/>
    <property type="match status" value="1"/>
</dbReference>
<sequence length="107" mass="11250">MITVTLIAATGTECTVQARPGQSLMQAAIAANAPGIEADCGGLLTCATCHVYVREPWHAQLPPPSADEDSMLDFSAAERRPNSRLSCQIALTPALDGLVVDVPPTQY</sequence>
<evidence type="ECO:0000256" key="6">
    <source>
        <dbReference type="ARBA" id="ARBA00034078"/>
    </source>
</evidence>
<keyword evidence="10" id="KW-1185">Reference proteome</keyword>
<dbReference type="InterPro" id="IPR012675">
    <property type="entry name" value="Beta-grasp_dom_sf"/>
</dbReference>
<keyword evidence="3" id="KW-0479">Metal-binding</keyword>
<keyword evidence="2" id="KW-0001">2Fe-2S</keyword>
<dbReference type="GO" id="GO:0009055">
    <property type="term" value="F:electron transfer activity"/>
    <property type="evidence" value="ECO:0007669"/>
    <property type="project" value="TreeGrafter"/>
</dbReference>
<keyword evidence="5" id="KW-0411">Iron-sulfur</keyword>
<organism evidence="9 10">
    <name type="scientific">Tepidicella xavieri</name>
    <dbReference type="NCBI Taxonomy" id="360241"/>
    <lineage>
        <taxon>Bacteria</taxon>
        <taxon>Pseudomonadati</taxon>
        <taxon>Pseudomonadota</taxon>
        <taxon>Betaproteobacteria</taxon>
        <taxon>Burkholderiales</taxon>
        <taxon>Tepidicella</taxon>
    </lineage>
</organism>
<evidence type="ECO:0000256" key="4">
    <source>
        <dbReference type="ARBA" id="ARBA00023004"/>
    </source>
</evidence>
<dbReference type="AlphaFoldDB" id="A0A4R6UGR0"/>
<evidence type="ECO:0000256" key="7">
    <source>
        <dbReference type="SAM" id="MobiDB-lite"/>
    </source>
</evidence>
<reference evidence="9 10" key="1">
    <citation type="submission" date="2019-03" db="EMBL/GenBank/DDBJ databases">
        <title>Genomic Encyclopedia of Type Strains, Phase IV (KMG-IV): sequencing the most valuable type-strain genomes for metagenomic binning, comparative biology and taxonomic classification.</title>
        <authorList>
            <person name="Goeker M."/>
        </authorList>
    </citation>
    <scope>NUCLEOTIDE SEQUENCE [LARGE SCALE GENOMIC DNA]</scope>
    <source>
        <strain evidence="9 10">DSM 19605</strain>
    </source>
</reference>
<dbReference type="PANTHER" id="PTHR23426">
    <property type="entry name" value="FERREDOXIN/ADRENODOXIN"/>
    <property type="match status" value="1"/>
</dbReference>
<dbReference type="SUPFAM" id="SSF54292">
    <property type="entry name" value="2Fe-2S ferredoxin-like"/>
    <property type="match status" value="1"/>
</dbReference>
<dbReference type="PRINTS" id="PR00355">
    <property type="entry name" value="ADRENODOXIN"/>
</dbReference>
<dbReference type="GO" id="GO:0046872">
    <property type="term" value="F:metal ion binding"/>
    <property type="evidence" value="ECO:0007669"/>
    <property type="project" value="UniProtKB-KW"/>
</dbReference>
<dbReference type="GO" id="GO:0140647">
    <property type="term" value="P:P450-containing electron transport chain"/>
    <property type="evidence" value="ECO:0007669"/>
    <property type="project" value="InterPro"/>
</dbReference>
<dbReference type="GO" id="GO:0005829">
    <property type="term" value="C:cytosol"/>
    <property type="evidence" value="ECO:0007669"/>
    <property type="project" value="TreeGrafter"/>
</dbReference>
<feature type="domain" description="2Fe-2S ferredoxin-type" evidence="8">
    <location>
        <begin position="2"/>
        <end position="106"/>
    </location>
</feature>
<comment type="caution">
    <text evidence="9">The sequence shown here is derived from an EMBL/GenBank/DDBJ whole genome shotgun (WGS) entry which is preliminary data.</text>
</comment>
<evidence type="ECO:0000259" key="8">
    <source>
        <dbReference type="PROSITE" id="PS51085"/>
    </source>
</evidence>
<evidence type="ECO:0000256" key="1">
    <source>
        <dbReference type="ARBA" id="ARBA00010914"/>
    </source>
</evidence>
<keyword evidence="4" id="KW-0408">Iron</keyword>
<name>A0A4R6UGR0_9BURK</name>
<dbReference type="CDD" id="cd00207">
    <property type="entry name" value="fer2"/>
    <property type="match status" value="1"/>
</dbReference>
<gene>
    <name evidence="9" type="ORF">DFR43_103203</name>
</gene>
<comment type="cofactor">
    <cofactor evidence="6">
        <name>[2Fe-2S] cluster</name>
        <dbReference type="ChEBI" id="CHEBI:190135"/>
    </cofactor>
</comment>
<dbReference type="Proteomes" id="UP000295510">
    <property type="component" value="Unassembled WGS sequence"/>
</dbReference>
<dbReference type="GO" id="GO:0051537">
    <property type="term" value="F:2 iron, 2 sulfur cluster binding"/>
    <property type="evidence" value="ECO:0007669"/>
    <property type="project" value="UniProtKB-KW"/>
</dbReference>
<dbReference type="OrthoDB" id="9799640at2"/>
<dbReference type="InterPro" id="IPR036010">
    <property type="entry name" value="2Fe-2S_ferredoxin-like_sf"/>
</dbReference>
<dbReference type="InterPro" id="IPR001055">
    <property type="entry name" value="Adrenodoxin-like"/>
</dbReference>
<accession>A0A4R6UGR0</accession>
<dbReference type="EMBL" id="SNYL01000003">
    <property type="protein sequence ID" value="TDQ44459.1"/>
    <property type="molecule type" value="Genomic_DNA"/>
</dbReference>
<dbReference type="Gene3D" id="3.10.20.30">
    <property type="match status" value="1"/>
</dbReference>
<dbReference type="RefSeq" id="WP_133596055.1">
    <property type="nucleotide sequence ID" value="NZ_SNYL01000003.1"/>
</dbReference>
<protein>
    <submittedName>
        <fullName evidence="9">2Fe-2S ferredoxin</fullName>
    </submittedName>
</protein>
<feature type="region of interest" description="Disordered" evidence="7">
    <location>
        <begin position="60"/>
        <end position="81"/>
    </location>
</feature>
<evidence type="ECO:0000256" key="5">
    <source>
        <dbReference type="ARBA" id="ARBA00023014"/>
    </source>
</evidence>
<dbReference type="InterPro" id="IPR001041">
    <property type="entry name" value="2Fe-2S_ferredoxin-type"/>
</dbReference>
<dbReference type="PROSITE" id="PS51085">
    <property type="entry name" value="2FE2S_FER_2"/>
    <property type="match status" value="1"/>
</dbReference>
<comment type="similarity">
    <text evidence="1">Belongs to the adrenodoxin/putidaredoxin family.</text>
</comment>
<evidence type="ECO:0000313" key="9">
    <source>
        <dbReference type="EMBL" id="TDQ44459.1"/>
    </source>
</evidence>